<protein>
    <submittedName>
        <fullName evidence="2">Uncharacterized protein</fullName>
    </submittedName>
</protein>
<sequence length="1114" mass="121640">MNTPRSIIEEAAKKKPLRGRRGSRLFGYCRGGLCLPGRPPVADSPVEFIHCRNDKQGDDASRDETAYGYKRYGLPECASLPCSQGQGNHGNDRRGDGHEEHPEADGACLPDCLGGRHVFIPPENLRIVDDYDGVVHHQSHQHDETDEGEHGDGNPREEHGRNDSKGGQGNRENDHESEEPRFKDGRDDDECEPDGDEERLAEFPEGLLHEFGVSPVVDGVSLGKVEVRYGPAGVGRGFADADVTGVRFDGDRLLPVFPDDLGGTVPPLHLGELLQRHETVACHDRQVLDLEDILCLVRADPGLDIVLEAVLAELPGVHADKIAVNHVGQGGHVDAELGEPPPHRQNLQFRFAHFYVDACVHDARHVADAVPYGLRDPVEGFELLSPDHELDGLSASHVLPEPADRTVNAGHGVHEGTDAVRHLHGGGPAGILFKVGFDGRLVGSLIPSRGAHGGDDIFQRGKGLPDVILDFLRPVPGHEHRGVARQGDADGHDAAVGAGHHFGSDKPSQPEGPEGEPQEKKYGDERMGKSPPEKEEEQHLEAGVNPVPPPAENAPEPRNPLVGLEPRGHGRREGQGDPQGEKSGVHDGHGVLHQELARDPAHDGHRQEYTEVRCRSRDDRQGDLHRSLFRRLLGGVPHVPKAVDVLDDEDGVVHQNAHGDGKPQGAHDVQRVAVHGQGHEGGEKRHRHGHRDDECGREPLEEEVEHHHGEQDADPHVPEYVLHRRLDELRVVEGYLSREVGHGLQNLVEFLLHELPCPHDVGIGAGADPELHHRVSVDPGDGADFLLAVHHRSQVPYPHRVARCRGDHDVLQFFDPVELADKAEPRLVLLLGDVTRRIGDVVCRHHRRKGLDAHPVFIQGHGVQQYPNLPVPAPRHAGLADPVHPGETGNDVVLDNLLRFLLGKGACEGDNKKGLGVDVHLPEDGLVHAVGKLVPGRFHLVRHVHEGLVDVYVHLHLEDHEGVALRRIARDLVKSFEVRDGILDGFRHQLLDLVGAGAGIPRLDNDHGNIHLGKQGNGKLVVAAHPEEDENKHHRPGEHRALYAETYKTAHGYLPAVPAAASPVRATRAFSKRRLCPLTTTRSPSESPFSMETEPFCPSPGTISLSFALSLSTT</sequence>
<reference evidence="2" key="1">
    <citation type="submission" date="2019-08" db="EMBL/GenBank/DDBJ databases">
        <authorList>
            <person name="Kucharzyk K."/>
            <person name="Murdoch R.W."/>
            <person name="Higgins S."/>
            <person name="Loffler F."/>
        </authorList>
    </citation>
    <scope>NUCLEOTIDE SEQUENCE</scope>
</reference>
<dbReference type="EMBL" id="VSSQ01001730">
    <property type="protein sequence ID" value="MPM10701.1"/>
    <property type="molecule type" value="Genomic_DNA"/>
</dbReference>
<proteinExistence type="predicted"/>
<feature type="compositionally biased region" description="Basic and acidic residues" evidence="1">
    <location>
        <begin position="478"/>
        <end position="493"/>
    </location>
</feature>
<feature type="region of interest" description="Disordered" evidence="1">
    <location>
        <begin position="675"/>
        <end position="694"/>
    </location>
</feature>
<feature type="compositionally biased region" description="Basic and acidic residues" evidence="1">
    <location>
        <begin position="90"/>
        <end position="103"/>
    </location>
</feature>
<feature type="compositionally biased region" description="Basic and acidic residues" evidence="1">
    <location>
        <begin position="136"/>
        <end position="164"/>
    </location>
</feature>
<feature type="compositionally biased region" description="Basic and acidic residues" evidence="1">
    <location>
        <begin position="566"/>
        <end position="620"/>
    </location>
</feature>
<feature type="compositionally biased region" description="Basic and acidic residues" evidence="1">
    <location>
        <begin position="517"/>
        <end position="540"/>
    </location>
</feature>
<gene>
    <name evidence="2" type="ORF">SDC9_57035</name>
</gene>
<evidence type="ECO:0000313" key="2">
    <source>
        <dbReference type="EMBL" id="MPM10701.1"/>
    </source>
</evidence>
<dbReference type="AlphaFoldDB" id="A0A644X4C8"/>
<feature type="compositionally biased region" description="Acidic residues" evidence="1">
    <location>
        <begin position="187"/>
        <end position="197"/>
    </location>
</feature>
<feature type="region of interest" description="Disordered" evidence="1">
    <location>
        <begin position="80"/>
        <end position="103"/>
    </location>
</feature>
<accession>A0A644X4C8</accession>
<name>A0A644X4C8_9ZZZZ</name>
<evidence type="ECO:0000256" key="1">
    <source>
        <dbReference type="SAM" id="MobiDB-lite"/>
    </source>
</evidence>
<feature type="region of interest" description="Disordered" evidence="1">
    <location>
        <begin position="136"/>
        <end position="197"/>
    </location>
</feature>
<feature type="region of interest" description="Disordered" evidence="1">
    <location>
        <begin position="478"/>
        <end position="620"/>
    </location>
</feature>
<feature type="compositionally biased region" description="Basic and acidic residues" evidence="1">
    <location>
        <begin position="171"/>
        <end position="186"/>
    </location>
</feature>
<comment type="caution">
    <text evidence="2">The sequence shown here is derived from an EMBL/GenBank/DDBJ whole genome shotgun (WGS) entry which is preliminary data.</text>
</comment>
<feature type="compositionally biased region" description="Low complexity" evidence="1">
    <location>
        <begin position="494"/>
        <end position="512"/>
    </location>
</feature>
<organism evidence="2">
    <name type="scientific">bioreactor metagenome</name>
    <dbReference type="NCBI Taxonomy" id="1076179"/>
    <lineage>
        <taxon>unclassified sequences</taxon>
        <taxon>metagenomes</taxon>
        <taxon>ecological metagenomes</taxon>
    </lineage>
</organism>